<reference evidence="2" key="1">
    <citation type="submission" date="2019-08" db="EMBL/GenBank/DDBJ databases">
        <authorList>
            <person name="Kucharzyk K."/>
            <person name="Murdoch R.W."/>
            <person name="Higgins S."/>
            <person name="Loffler F."/>
        </authorList>
    </citation>
    <scope>NUCLEOTIDE SEQUENCE</scope>
</reference>
<dbReference type="EMBL" id="VSSQ01000013">
    <property type="protein sequence ID" value="MPL60746.1"/>
    <property type="molecule type" value="Genomic_DNA"/>
</dbReference>
<keyword evidence="1" id="KW-0472">Membrane</keyword>
<comment type="caution">
    <text evidence="2">The sequence shown here is derived from an EMBL/GenBank/DDBJ whole genome shotgun (WGS) entry which is preliminary data.</text>
</comment>
<keyword evidence="1" id="KW-1133">Transmembrane helix</keyword>
<name>A0A644T1K3_9ZZZZ</name>
<gene>
    <name evidence="2" type="ORF">SDC9_06308</name>
</gene>
<evidence type="ECO:0000256" key="1">
    <source>
        <dbReference type="SAM" id="Phobius"/>
    </source>
</evidence>
<proteinExistence type="predicted"/>
<accession>A0A644T1K3</accession>
<evidence type="ECO:0000313" key="2">
    <source>
        <dbReference type="EMBL" id="MPL60746.1"/>
    </source>
</evidence>
<protein>
    <submittedName>
        <fullName evidence="2">Uncharacterized protein</fullName>
    </submittedName>
</protein>
<feature type="transmembrane region" description="Helical" evidence="1">
    <location>
        <begin position="12"/>
        <end position="32"/>
    </location>
</feature>
<sequence length="52" mass="5768">MYDDFPEEAKGLKYFLKMVTIALVGVVVWILVTHPMNGDASSTTTLAVTHQQ</sequence>
<dbReference type="AlphaFoldDB" id="A0A644T1K3"/>
<organism evidence="2">
    <name type="scientific">bioreactor metagenome</name>
    <dbReference type="NCBI Taxonomy" id="1076179"/>
    <lineage>
        <taxon>unclassified sequences</taxon>
        <taxon>metagenomes</taxon>
        <taxon>ecological metagenomes</taxon>
    </lineage>
</organism>
<keyword evidence="1" id="KW-0812">Transmembrane</keyword>